<name>A0A2N5W407_9BASI</name>
<evidence type="ECO:0000313" key="2">
    <source>
        <dbReference type="EMBL" id="PLW56961.1"/>
    </source>
</evidence>
<feature type="region of interest" description="Disordered" evidence="1">
    <location>
        <begin position="1"/>
        <end position="44"/>
    </location>
</feature>
<keyword evidence="3" id="KW-1185">Reference proteome</keyword>
<proteinExistence type="predicted"/>
<evidence type="ECO:0008006" key="4">
    <source>
        <dbReference type="Google" id="ProtNLM"/>
    </source>
</evidence>
<gene>
    <name evidence="2" type="ORF">PCANC_02817</name>
</gene>
<dbReference type="Proteomes" id="UP000235388">
    <property type="component" value="Unassembled WGS sequence"/>
</dbReference>
<evidence type="ECO:0000256" key="1">
    <source>
        <dbReference type="SAM" id="MobiDB-lite"/>
    </source>
</evidence>
<organism evidence="2 3">
    <name type="scientific">Puccinia coronata f. sp. avenae</name>
    <dbReference type="NCBI Taxonomy" id="200324"/>
    <lineage>
        <taxon>Eukaryota</taxon>
        <taxon>Fungi</taxon>
        <taxon>Dikarya</taxon>
        <taxon>Basidiomycota</taxon>
        <taxon>Pucciniomycotina</taxon>
        <taxon>Pucciniomycetes</taxon>
        <taxon>Pucciniales</taxon>
        <taxon>Pucciniaceae</taxon>
        <taxon>Puccinia</taxon>
    </lineage>
</organism>
<accession>A0A2N5W407</accession>
<protein>
    <recommendedName>
        <fullName evidence="4">Retrotransposon gag domain-containing protein</fullName>
    </recommendedName>
</protein>
<dbReference type="EMBL" id="PGCJ01000015">
    <property type="protein sequence ID" value="PLW56961.1"/>
    <property type="molecule type" value="Genomic_DNA"/>
</dbReference>
<sequence>MEAGARLGSDNTHPPPHPLPPPQPPFGLGAPHSHPDSGGPNFFPRMEPPRFPNVWFSGDSSQLLSFLQTIRNHLHPRVSYFKSNTRQIIWISQHFGYSPSHQQRGNSTLPVGNWYTLLITNNARHHGSFNLYSNLDGILFTIPTLASVEAFLEAMIGVFGNCFMKENPKRGLAACKQGNSTIGEYNSQFSSLVYLVEDVEEARIERYVSGLNPQIIAQAMSK</sequence>
<feature type="compositionally biased region" description="Pro residues" evidence="1">
    <location>
        <begin position="13"/>
        <end position="25"/>
    </location>
</feature>
<reference evidence="2 3" key="1">
    <citation type="submission" date="2017-11" db="EMBL/GenBank/DDBJ databases">
        <title>De novo assembly and phasing of dikaryotic genomes from two isolates of Puccinia coronata f. sp. avenae, the causal agent of oat crown rust.</title>
        <authorList>
            <person name="Miller M.E."/>
            <person name="Zhang Y."/>
            <person name="Omidvar V."/>
            <person name="Sperschneider J."/>
            <person name="Schwessinger B."/>
            <person name="Raley C."/>
            <person name="Palmer J.M."/>
            <person name="Garnica D."/>
            <person name="Upadhyaya N."/>
            <person name="Rathjen J."/>
            <person name="Taylor J.M."/>
            <person name="Park R.F."/>
            <person name="Dodds P.N."/>
            <person name="Hirsch C.D."/>
            <person name="Kianian S.F."/>
            <person name="Figueroa M."/>
        </authorList>
    </citation>
    <scope>NUCLEOTIDE SEQUENCE [LARGE SCALE GENOMIC DNA]</scope>
    <source>
        <strain evidence="2">12NC29</strain>
    </source>
</reference>
<dbReference type="AlphaFoldDB" id="A0A2N5W407"/>
<comment type="caution">
    <text evidence="2">The sequence shown here is derived from an EMBL/GenBank/DDBJ whole genome shotgun (WGS) entry which is preliminary data.</text>
</comment>
<evidence type="ECO:0000313" key="3">
    <source>
        <dbReference type="Proteomes" id="UP000235388"/>
    </source>
</evidence>
<dbReference type="OrthoDB" id="2505280at2759"/>